<feature type="transmembrane region" description="Helical" evidence="1">
    <location>
        <begin position="44"/>
        <end position="64"/>
    </location>
</feature>
<comment type="caution">
    <text evidence="2">The sequence shown here is derived from an EMBL/GenBank/DDBJ whole genome shotgun (WGS) entry which is preliminary data.</text>
</comment>
<dbReference type="PANTHER" id="PTHR35342">
    <property type="entry name" value="TRICARBOXYLIC TRANSPORT PROTEIN"/>
    <property type="match status" value="1"/>
</dbReference>
<organism evidence="2 3">
    <name type="scientific">Rhizobium fabae</name>
    <dbReference type="NCBI Taxonomy" id="573179"/>
    <lineage>
        <taxon>Bacteria</taxon>
        <taxon>Pseudomonadati</taxon>
        <taxon>Pseudomonadota</taxon>
        <taxon>Alphaproteobacteria</taxon>
        <taxon>Hyphomicrobiales</taxon>
        <taxon>Rhizobiaceae</taxon>
        <taxon>Rhizobium/Agrobacterium group</taxon>
        <taxon>Rhizobium</taxon>
    </lineage>
</organism>
<evidence type="ECO:0000313" key="3">
    <source>
        <dbReference type="Proteomes" id="UP000545490"/>
    </source>
</evidence>
<reference evidence="2 3" key="1">
    <citation type="submission" date="2020-08" db="EMBL/GenBank/DDBJ databases">
        <title>Genomic Encyclopedia of Type Strains, Phase IV (KMG-IV): sequencing the most valuable type-strain genomes for metagenomic binning, comparative biology and taxonomic classification.</title>
        <authorList>
            <person name="Goeker M."/>
        </authorList>
    </citation>
    <scope>NUCLEOTIDE SEQUENCE [LARGE SCALE GENOMIC DNA]</scope>
    <source>
        <strain evidence="2 3">DSM 19331</strain>
    </source>
</reference>
<accession>A0A7W6BB19</accession>
<sequence length="76" mass="8432">MAKLRCEPAPLLLGFVLGPLLEENLRRAMILSRGDPSTFITRPISATLLAIALAVLIVVFLPSVRRMREEVFVEEA</sequence>
<dbReference type="Proteomes" id="UP000545490">
    <property type="component" value="Unassembled WGS sequence"/>
</dbReference>
<evidence type="ECO:0000256" key="1">
    <source>
        <dbReference type="SAM" id="Phobius"/>
    </source>
</evidence>
<keyword evidence="1" id="KW-0812">Transmembrane</keyword>
<protein>
    <submittedName>
        <fullName evidence="2">TctA family transporter</fullName>
    </submittedName>
</protein>
<proteinExistence type="predicted"/>
<dbReference type="EMBL" id="JACIDG010000006">
    <property type="protein sequence ID" value="MBB3915602.1"/>
    <property type="molecule type" value="Genomic_DNA"/>
</dbReference>
<dbReference type="PANTHER" id="PTHR35342:SF5">
    <property type="entry name" value="TRICARBOXYLIC TRANSPORT PROTEIN"/>
    <property type="match status" value="1"/>
</dbReference>
<keyword evidence="1" id="KW-1133">Transmembrane helix</keyword>
<gene>
    <name evidence="2" type="ORF">GGQ65_002892</name>
</gene>
<dbReference type="AlphaFoldDB" id="A0A7W6BB19"/>
<keyword evidence="1" id="KW-0472">Membrane</keyword>
<evidence type="ECO:0000313" key="2">
    <source>
        <dbReference type="EMBL" id="MBB3915602.1"/>
    </source>
</evidence>
<name>A0A7W6BB19_9HYPH</name>